<evidence type="ECO:0000313" key="2">
    <source>
        <dbReference type="EMBL" id="SNR35299.1"/>
    </source>
</evidence>
<reference evidence="3" key="1">
    <citation type="submission" date="2017-06" db="EMBL/GenBank/DDBJ databases">
        <authorList>
            <person name="Varghese N."/>
            <person name="Submissions S."/>
        </authorList>
    </citation>
    <scope>NUCLEOTIDE SEQUENCE [LARGE SCALE GENOMIC DNA]</scope>
    <source>
        <strain evidence="3">DSM 44485</strain>
    </source>
</reference>
<gene>
    <name evidence="2" type="ORF">SAMN06265355_10246</name>
</gene>
<evidence type="ECO:0000256" key="1">
    <source>
        <dbReference type="SAM" id="MobiDB-lite"/>
    </source>
</evidence>
<proteinExistence type="predicted"/>
<dbReference type="Proteomes" id="UP000198420">
    <property type="component" value="Unassembled WGS sequence"/>
</dbReference>
<keyword evidence="3" id="KW-1185">Reference proteome</keyword>
<organism evidence="2 3">
    <name type="scientific">Actinomadura mexicana</name>
    <dbReference type="NCBI Taxonomy" id="134959"/>
    <lineage>
        <taxon>Bacteria</taxon>
        <taxon>Bacillati</taxon>
        <taxon>Actinomycetota</taxon>
        <taxon>Actinomycetes</taxon>
        <taxon>Streptosporangiales</taxon>
        <taxon>Thermomonosporaceae</taxon>
        <taxon>Actinomadura</taxon>
    </lineage>
</organism>
<dbReference type="EMBL" id="FZNP01000002">
    <property type="protein sequence ID" value="SNR35299.1"/>
    <property type="molecule type" value="Genomic_DNA"/>
</dbReference>
<sequence length="235" mass="24014">MAGGAVCVGAVSVLLRRAALGRSVRRLLVLGGLLIAGWLLGCAAQSAHADEPPPAPVTGVVEKTPLLGDAVQTVRERPPVREAPGVADPVGVVHMVAPEPRAEKVAQDVSPPRPDVRVEPVAEQEPRPVVTEVAAAPETHHRPAPAVSSSSRTRPSVGHAARHVVVQHHPAPMPAPEKPGTHSASGGFVMTGAAAGFPAAGTWAPAPHRASLRPVFGAVPPAVRTAADEPSFAPD</sequence>
<evidence type="ECO:0000313" key="3">
    <source>
        <dbReference type="Proteomes" id="UP000198420"/>
    </source>
</evidence>
<name>A0A238VP87_9ACTN</name>
<feature type="region of interest" description="Disordered" evidence="1">
    <location>
        <begin position="102"/>
        <end position="126"/>
    </location>
</feature>
<accession>A0A238VP87</accession>
<protein>
    <submittedName>
        <fullName evidence="2">Uncharacterized protein</fullName>
    </submittedName>
</protein>
<feature type="compositionally biased region" description="Basic and acidic residues" evidence="1">
    <location>
        <begin position="114"/>
        <end position="126"/>
    </location>
</feature>
<dbReference type="AlphaFoldDB" id="A0A238VP87"/>